<feature type="domain" description="HNH nuclease" evidence="1">
    <location>
        <begin position="14"/>
        <end position="56"/>
    </location>
</feature>
<accession>A0ABN8S0D9</accession>
<dbReference type="EMBL" id="CALNXI010002186">
    <property type="protein sequence ID" value="CAH3184304.1"/>
    <property type="molecule type" value="Genomic_DNA"/>
</dbReference>
<sequence length="92" mass="10951">MYAKKWSKNGKTCFVHRFVWECFNGIIPENKVIDHINNNKQDNRLCNLQLMTQQQNCQKSAKNRDYTFAPKNCQNKNCVKAINRTTLEITYY</sequence>
<dbReference type="SUPFAM" id="SSF54060">
    <property type="entry name" value="His-Me finger endonucleases"/>
    <property type="match status" value="1"/>
</dbReference>
<reference evidence="2 3" key="1">
    <citation type="submission" date="2022-05" db="EMBL/GenBank/DDBJ databases">
        <authorList>
            <consortium name="Genoscope - CEA"/>
            <person name="William W."/>
        </authorList>
    </citation>
    <scope>NUCLEOTIDE SEQUENCE [LARGE SCALE GENOMIC DNA]</scope>
</reference>
<gene>
    <name evidence="2" type="ORF">PEVE_00015361</name>
</gene>
<keyword evidence="3" id="KW-1185">Reference proteome</keyword>
<dbReference type="InterPro" id="IPR044925">
    <property type="entry name" value="His-Me_finger_sf"/>
</dbReference>
<evidence type="ECO:0000313" key="2">
    <source>
        <dbReference type="EMBL" id="CAH3184304.1"/>
    </source>
</evidence>
<comment type="caution">
    <text evidence="2">The sequence shown here is derived from an EMBL/GenBank/DDBJ whole genome shotgun (WGS) entry which is preliminary data.</text>
</comment>
<protein>
    <recommendedName>
        <fullName evidence="1">HNH nuclease domain-containing protein</fullName>
    </recommendedName>
</protein>
<evidence type="ECO:0000313" key="3">
    <source>
        <dbReference type="Proteomes" id="UP001159427"/>
    </source>
</evidence>
<dbReference type="InterPro" id="IPR003615">
    <property type="entry name" value="HNH_nuc"/>
</dbReference>
<proteinExistence type="predicted"/>
<dbReference type="Pfam" id="PF13392">
    <property type="entry name" value="HNH_3"/>
    <property type="match status" value="1"/>
</dbReference>
<evidence type="ECO:0000259" key="1">
    <source>
        <dbReference type="Pfam" id="PF13392"/>
    </source>
</evidence>
<dbReference type="Proteomes" id="UP001159427">
    <property type="component" value="Unassembled WGS sequence"/>
</dbReference>
<dbReference type="Gene3D" id="3.90.75.20">
    <property type="match status" value="1"/>
</dbReference>
<organism evidence="2 3">
    <name type="scientific">Porites evermanni</name>
    <dbReference type="NCBI Taxonomy" id="104178"/>
    <lineage>
        <taxon>Eukaryota</taxon>
        <taxon>Metazoa</taxon>
        <taxon>Cnidaria</taxon>
        <taxon>Anthozoa</taxon>
        <taxon>Hexacorallia</taxon>
        <taxon>Scleractinia</taxon>
        <taxon>Fungiina</taxon>
        <taxon>Poritidae</taxon>
        <taxon>Porites</taxon>
    </lineage>
</organism>
<name>A0ABN8S0D9_9CNID</name>